<sequence length="422" mass="46715">MVHPSKRIIGENSKELLGKKLLLAVTGSVSIYKSIDLARTLMRMGAEVYVMMSKASQKLVSKDMFEWATGNPVVTELTGNIEHVTLAEDLDAMLISPATANTIVKLAKGISDTPILATALNFIGLRKPVFVVPSMHLPMYNSPQVIEAVSYLRNIGVHVIEPLIVRDLAHFPDIEFISEFVATILARGKDLDGFKIAVTAGPTREYLDPVRFMSNPSSGTMGVAIANEAFFRGADVLLIHGPLSSRVKPYVRNRVEIVTTEEMAEEVKKAVDKGYNVVILAGAPADFKFKKTFESKVDTHKNESIVVELQSTPKVSSVARGRTFLVGFSAETVDTDEELVEKAKIKRERHSFDLIVANNVKRKDIGFSSEYDEVYVIGKDFIRKIDKMTKREIARNLLDIVKEEFKSKYRAMISSGSGSSAR</sequence>
<dbReference type="GO" id="GO:0046872">
    <property type="term" value="F:metal ion binding"/>
    <property type="evidence" value="ECO:0007669"/>
    <property type="project" value="UniProtKB-KW"/>
</dbReference>
<dbReference type="GO" id="GO:0071513">
    <property type="term" value="C:phosphopantothenoylcysteine decarboxylase complex"/>
    <property type="evidence" value="ECO:0007669"/>
    <property type="project" value="TreeGrafter"/>
</dbReference>
<keyword evidence="3" id="KW-0288">FMN</keyword>
<keyword evidence="3" id="KW-0511">Multifunctional enzyme</keyword>
<name>A0AAE3FIC1_9CREN</name>
<dbReference type="Gene3D" id="3.40.50.10300">
    <property type="entry name" value="CoaB-like"/>
    <property type="match status" value="1"/>
</dbReference>
<dbReference type="GO" id="GO:0004633">
    <property type="term" value="F:phosphopantothenoylcysteine decarboxylase activity"/>
    <property type="evidence" value="ECO:0007669"/>
    <property type="project" value="UniProtKB-UniRule"/>
</dbReference>
<dbReference type="Pfam" id="PF04127">
    <property type="entry name" value="DFP"/>
    <property type="match status" value="1"/>
</dbReference>
<feature type="binding site" evidence="3">
    <location>
        <position position="328"/>
    </location>
    <ligand>
        <name>CTP</name>
        <dbReference type="ChEBI" id="CHEBI:37563"/>
    </ligand>
</feature>
<reference evidence="6" key="1">
    <citation type="submission" date="2022-05" db="EMBL/GenBank/DDBJ databases">
        <title>Metagenome Sequencing of an Archaeal-Dominated Microbial Community from a Hot Spring at the Los Azufres Geothermal Field, Mexico.</title>
        <authorList>
            <person name="Marin-Paredes R."/>
            <person name="Martinez-Romero E."/>
            <person name="Servin-Garciduenas L.E."/>
        </authorList>
    </citation>
    <scope>NUCLEOTIDE SEQUENCE</scope>
    <source>
        <strain evidence="6">AZ1-454</strain>
    </source>
</reference>
<dbReference type="InterPro" id="IPR036551">
    <property type="entry name" value="Flavin_trans-like"/>
</dbReference>
<dbReference type="GO" id="GO:0015941">
    <property type="term" value="P:pantothenate catabolic process"/>
    <property type="evidence" value="ECO:0007669"/>
    <property type="project" value="InterPro"/>
</dbReference>
<accession>A0AAE3FIC1</accession>
<feature type="binding site" evidence="3">
    <location>
        <position position="346"/>
    </location>
    <ligand>
        <name>CTP</name>
        <dbReference type="ChEBI" id="CHEBI:37563"/>
    </ligand>
</feature>
<dbReference type="InterPro" id="IPR003382">
    <property type="entry name" value="Flavoprotein"/>
</dbReference>
<feature type="domain" description="DNA/pantothenate metabolism flavoprotein C-terminal" evidence="5">
    <location>
        <begin position="191"/>
        <end position="403"/>
    </location>
</feature>
<dbReference type="InterPro" id="IPR005252">
    <property type="entry name" value="CoaBC"/>
</dbReference>
<dbReference type="InterPro" id="IPR007085">
    <property type="entry name" value="DNA/pantothenate-metab_flavo_C"/>
</dbReference>
<comment type="cofactor">
    <cofactor evidence="3">
        <name>Mg(2+)</name>
        <dbReference type="ChEBI" id="CHEBI:18420"/>
    </cofactor>
</comment>
<gene>
    <name evidence="3 6" type="primary">coaBC</name>
    <name evidence="6" type="ORF">TQ35_001695</name>
</gene>
<dbReference type="NCBIfam" id="TIGR00521">
    <property type="entry name" value="coaBC_dfp"/>
    <property type="match status" value="1"/>
</dbReference>
<feature type="region of interest" description="Phosphopantothenate--cysteine ligase" evidence="3">
    <location>
        <begin position="196"/>
        <end position="422"/>
    </location>
</feature>
<keyword evidence="1 3" id="KW-0210">Decarboxylase</keyword>
<comment type="similarity">
    <text evidence="3">In the C-terminal section; belongs to the PPC synthetase family.</text>
</comment>
<dbReference type="PANTHER" id="PTHR14359">
    <property type="entry name" value="HOMO-OLIGOMERIC FLAVIN CONTAINING CYS DECARBOXYLASE FAMILY"/>
    <property type="match status" value="1"/>
</dbReference>
<dbReference type="EMBL" id="JZWS02000001">
    <property type="protein sequence ID" value="MCL7343285.1"/>
    <property type="molecule type" value="Genomic_DNA"/>
</dbReference>
<dbReference type="HAMAP" id="MF_02225">
    <property type="entry name" value="CoaBC"/>
    <property type="match status" value="1"/>
</dbReference>
<feature type="domain" description="Flavoprotein" evidence="4">
    <location>
        <begin position="19"/>
        <end position="166"/>
    </location>
</feature>
<keyword evidence="3" id="KW-0285">Flavoprotein</keyword>
<evidence type="ECO:0000256" key="2">
    <source>
        <dbReference type="ARBA" id="ARBA00023239"/>
    </source>
</evidence>
<evidence type="ECO:0000259" key="5">
    <source>
        <dbReference type="Pfam" id="PF04127"/>
    </source>
</evidence>
<keyword evidence="3 6" id="KW-0436">Ligase</keyword>
<evidence type="ECO:0000313" key="6">
    <source>
        <dbReference type="EMBL" id="MCL7343285.1"/>
    </source>
</evidence>
<keyword evidence="3" id="KW-0479">Metal-binding</keyword>
<keyword evidence="3" id="KW-0460">Magnesium</keyword>
<dbReference type="GO" id="GO:0004632">
    <property type="term" value="F:phosphopantothenate--cysteine ligase activity"/>
    <property type="evidence" value="ECO:0007669"/>
    <property type="project" value="UniProtKB-UniRule"/>
</dbReference>
<protein>
    <recommendedName>
        <fullName evidence="3">Coenzyme A biosynthesis bifunctional protein CoaBC</fullName>
    </recommendedName>
    <alternativeName>
        <fullName evidence="3">DNA/pantothenate metabolism flavoprotein</fullName>
    </alternativeName>
    <alternativeName>
        <fullName evidence="3">Phosphopantothenoylcysteine synthetase/decarboxylase</fullName>
        <shortName evidence="3">PPCS-PPCDC</shortName>
    </alternativeName>
    <domain>
        <recommendedName>
            <fullName evidence="3">Phosphopantothenoylcysteine decarboxylase</fullName>
            <shortName evidence="3">PPC decarboxylase</shortName>
            <shortName evidence="3">PPC-DC</shortName>
            <ecNumber evidence="3">4.1.1.36</ecNumber>
        </recommendedName>
        <alternativeName>
            <fullName evidence="3">CoaC</fullName>
        </alternativeName>
    </domain>
    <domain>
        <recommendedName>
            <fullName evidence="3">Phosphopantothenate--cysteine ligase</fullName>
            <ecNumber evidence="3">6.3.2.5</ecNumber>
        </recommendedName>
        <alternativeName>
            <fullName evidence="3">CoaB</fullName>
        </alternativeName>
        <alternativeName>
            <fullName evidence="3">Phosphopantothenoylcysteine synthetase</fullName>
            <shortName evidence="3">PPC synthetase</shortName>
            <shortName evidence="3">PPC-S</shortName>
        </alternativeName>
    </domain>
</protein>
<dbReference type="Pfam" id="PF02441">
    <property type="entry name" value="Flavoprotein"/>
    <property type="match status" value="1"/>
</dbReference>
<dbReference type="PANTHER" id="PTHR14359:SF6">
    <property type="entry name" value="PHOSPHOPANTOTHENOYLCYSTEINE DECARBOXYLASE"/>
    <property type="match status" value="1"/>
</dbReference>
<evidence type="ECO:0000259" key="4">
    <source>
        <dbReference type="Pfam" id="PF02441"/>
    </source>
</evidence>
<dbReference type="GO" id="GO:0010181">
    <property type="term" value="F:FMN binding"/>
    <property type="evidence" value="ECO:0007669"/>
    <property type="project" value="UniProtKB-UniRule"/>
</dbReference>
<dbReference type="EC" id="4.1.1.36" evidence="3"/>
<comment type="caution">
    <text evidence="6">The sequence shown here is derived from an EMBL/GenBank/DDBJ whole genome shotgun (WGS) entry which is preliminary data.</text>
</comment>
<dbReference type="Gene3D" id="3.40.50.1950">
    <property type="entry name" value="Flavin prenyltransferase-like"/>
    <property type="match status" value="1"/>
</dbReference>
<dbReference type="SUPFAM" id="SSF102645">
    <property type="entry name" value="CoaB-like"/>
    <property type="match status" value="1"/>
</dbReference>
<comment type="catalytic activity">
    <reaction evidence="3">
        <text>(R)-4'-phosphopantothenate + L-cysteine + CTP = N-[(R)-4-phosphopantothenoyl]-L-cysteine + CMP + diphosphate + H(+)</text>
        <dbReference type="Rhea" id="RHEA:19397"/>
        <dbReference type="ChEBI" id="CHEBI:10986"/>
        <dbReference type="ChEBI" id="CHEBI:15378"/>
        <dbReference type="ChEBI" id="CHEBI:33019"/>
        <dbReference type="ChEBI" id="CHEBI:35235"/>
        <dbReference type="ChEBI" id="CHEBI:37563"/>
        <dbReference type="ChEBI" id="CHEBI:59458"/>
        <dbReference type="ChEBI" id="CHEBI:60377"/>
        <dbReference type="EC" id="6.3.2.5"/>
    </reaction>
</comment>
<dbReference type="EC" id="6.3.2.5" evidence="3"/>
<dbReference type="SUPFAM" id="SSF52507">
    <property type="entry name" value="Homo-oligomeric flavin-containing Cys decarboxylases, HFCD"/>
    <property type="match status" value="1"/>
</dbReference>
<dbReference type="GO" id="GO:0015937">
    <property type="term" value="P:coenzyme A biosynthetic process"/>
    <property type="evidence" value="ECO:0007669"/>
    <property type="project" value="UniProtKB-UniRule"/>
</dbReference>
<comment type="function">
    <text evidence="3">Catalyzes two sequential steps in the biosynthesis of coenzyme A. In the first step cysteine is conjugated to 4'-phosphopantothenate to form 4-phosphopantothenoylcysteine. In the second step the latter compound is decarboxylated to form 4'-phosphopantotheine.</text>
</comment>
<keyword evidence="2 3" id="KW-0456">Lyase</keyword>
<comment type="caution">
    <text evidence="3">Lacks conserved residue(s) required for the propagation of feature annotation.</text>
</comment>
<comment type="catalytic activity">
    <reaction evidence="3">
        <text>N-[(R)-4-phosphopantothenoyl]-L-cysteine + H(+) = (R)-4'-phosphopantetheine + CO2</text>
        <dbReference type="Rhea" id="RHEA:16793"/>
        <dbReference type="ChEBI" id="CHEBI:15378"/>
        <dbReference type="ChEBI" id="CHEBI:16526"/>
        <dbReference type="ChEBI" id="CHEBI:59458"/>
        <dbReference type="ChEBI" id="CHEBI:61723"/>
        <dbReference type="EC" id="4.1.1.36"/>
    </reaction>
</comment>
<dbReference type="InterPro" id="IPR035929">
    <property type="entry name" value="CoaB-like_sf"/>
</dbReference>
<feature type="binding site" evidence="3">
    <location>
        <position position="296"/>
    </location>
    <ligand>
        <name>CTP</name>
        <dbReference type="ChEBI" id="CHEBI:37563"/>
    </ligand>
</feature>
<proteinExistence type="inferred from homology"/>
<evidence type="ECO:0000256" key="3">
    <source>
        <dbReference type="HAMAP-Rule" id="MF_02225"/>
    </source>
</evidence>
<evidence type="ECO:0000256" key="1">
    <source>
        <dbReference type="ARBA" id="ARBA00022793"/>
    </source>
</evidence>
<comment type="similarity">
    <text evidence="3">In the N-terminal section; belongs to the HFCD (homo-oligomeric flavin containing Cys decarboxylase) superfamily.</text>
</comment>
<comment type="cofactor">
    <cofactor evidence="3">
        <name>FMN</name>
        <dbReference type="ChEBI" id="CHEBI:58210"/>
    </cofactor>
    <text evidence="3">Binds 1 FMN per subunit.</text>
</comment>
<feature type="region of interest" description="Phosphopantothenoylcysteine decarboxylase" evidence="3">
    <location>
        <begin position="1"/>
        <end position="195"/>
    </location>
</feature>
<organism evidence="6">
    <name type="scientific">Candidatus Aramenus sulfurataquae</name>
    <dbReference type="NCBI Taxonomy" id="1326980"/>
    <lineage>
        <taxon>Archaea</taxon>
        <taxon>Thermoproteota</taxon>
        <taxon>Thermoprotei</taxon>
        <taxon>Sulfolobales</taxon>
        <taxon>Sulfolobaceae</taxon>
        <taxon>Candidatus Aramenus</taxon>
    </lineage>
</organism>
<dbReference type="AlphaFoldDB" id="A0AAE3FIC1"/>
<comment type="pathway">
    <text evidence="3">Cofactor biosynthesis; coenzyme A biosynthesis.</text>
</comment>
<feature type="binding site" evidence="3">
    <location>
        <position position="286"/>
    </location>
    <ligand>
        <name>CTP</name>
        <dbReference type="ChEBI" id="CHEBI:37563"/>
    </ligand>
</feature>